<dbReference type="AlphaFoldDB" id="A0A0E0GR71"/>
<evidence type="ECO:0000313" key="2">
    <source>
        <dbReference type="Proteomes" id="UP000006591"/>
    </source>
</evidence>
<protein>
    <submittedName>
        <fullName evidence="1">Uncharacterized protein</fullName>
    </submittedName>
</protein>
<reference evidence="1" key="1">
    <citation type="submission" date="2015-04" db="UniProtKB">
        <authorList>
            <consortium name="EnsemblPlants"/>
        </authorList>
    </citation>
    <scope>IDENTIFICATION</scope>
    <source>
        <strain evidence="1">SL10</strain>
    </source>
</reference>
<dbReference type="HOGENOM" id="CLU_2780219_0_0_1"/>
<organism evidence="1">
    <name type="scientific">Oryza nivara</name>
    <name type="common">Indian wild rice</name>
    <name type="synonym">Oryza sativa f. spontanea</name>
    <dbReference type="NCBI Taxonomy" id="4536"/>
    <lineage>
        <taxon>Eukaryota</taxon>
        <taxon>Viridiplantae</taxon>
        <taxon>Streptophyta</taxon>
        <taxon>Embryophyta</taxon>
        <taxon>Tracheophyta</taxon>
        <taxon>Spermatophyta</taxon>
        <taxon>Magnoliopsida</taxon>
        <taxon>Liliopsida</taxon>
        <taxon>Poales</taxon>
        <taxon>Poaceae</taxon>
        <taxon>BOP clade</taxon>
        <taxon>Oryzoideae</taxon>
        <taxon>Oryzeae</taxon>
        <taxon>Oryzinae</taxon>
        <taxon>Oryza</taxon>
    </lineage>
</organism>
<proteinExistence type="predicted"/>
<sequence>MSTPKMILLANQLTGSSIIMILVLDVATSSFHTGPLPSPPPASMLCPPQSPVTCPFPPSVQRNMQTRTS</sequence>
<evidence type="ECO:0000313" key="1">
    <source>
        <dbReference type="EnsemblPlants" id="ONIVA03G28980.1"/>
    </source>
</evidence>
<dbReference type="Gramene" id="ONIVA03G28980.1">
    <property type="protein sequence ID" value="ONIVA03G28980.1"/>
    <property type="gene ID" value="ONIVA03G28980"/>
</dbReference>
<accession>A0A0E0GR71</accession>
<reference evidence="1" key="2">
    <citation type="submission" date="2018-04" db="EMBL/GenBank/DDBJ databases">
        <title>OnivRS2 (Oryza nivara Reference Sequence Version 2).</title>
        <authorList>
            <person name="Zhang J."/>
            <person name="Kudrna D."/>
            <person name="Lee S."/>
            <person name="Talag J."/>
            <person name="Rajasekar S."/>
            <person name="Welchert J."/>
            <person name="Hsing Y.-I."/>
            <person name="Wing R.A."/>
        </authorList>
    </citation>
    <scope>NUCLEOTIDE SEQUENCE [LARGE SCALE GENOMIC DNA]</scope>
    <source>
        <strain evidence="1">SL10</strain>
    </source>
</reference>
<name>A0A0E0GR71_ORYNI</name>
<dbReference type="Proteomes" id="UP000006591">
    <property type="component" value="Chromosome 3"/>
</dbReference>
<dbReference type="EnsemblPlants" id="ONIVA03G28980.1">
    <property type="protein sequence ID" value="ONIVA03G28980.1"/>
    <property type="gene ID" value="ONIVA03G28980"/>
</dbReference>
<keyword evidence="2" id="KW-1185">Reference proteome</keyword>